<dbReference type="InterPro" id="IPR036188">
    <property type="entry name" value="FAD/NAD-bd_sf"/>
</dbReference>
<evidence type="ECO:0000259" key="5">
    <source>
        <dbReference type="Pfam" id="PF22780"/>
    </source>
</evidence>
<evidence type="ECO:0008006" key="8">
    <source>
        <dbReference type="Google" id="ProtNLM"/>
    </source>
</evidence>
<feature type="domain" description="RsdA/BaiN/AoA(So)-like Rossmann fold-like" evidence="4">
    <location>
        <begin position="34"/>
        <end position="418"/>
    </location>
</feature>
<protein>
    <recommendedName>
        <fullName evidence="8">Aminoacetone oxidase family FAD-binding enzyme</fullName>
    </recommendedName>
</protein>
<proteinExistence type="predicted"/>
<evidence type="ECO:0000256" key="1">
    <source>
        <dbReference type="ARBA" id="ARBA00001974"/>
    </source>
</evidence>
<dbReference type="Gene3D" id="2.40.30.10">
    <property type="entry name" value="Translation factors"/>
    <property type="match status" value="1"/>
</dbReference>
<dbReference type="InterPro" id="IPR004792">
    <property type="entry name" value="BaiN-like"/>
</dbReference>
<accession>A0A0U5B5F5</accession>
<dbReference type="SUPFAM" id="SSF51905">
    <property type="entry name" value="FAD/NAD(P)-binding domain"/>
    <property type="match status" value="1"/>
</dbReference>
<keyword evidence="3" id="KW-0274">FAD</keyword>
<dbReference type="PRINTS" id="PR00411">
    <property type="entry name" value="PNDRDTASEI"/>
</dbReference>
<organism evidence="6 7">
    <name type="scientific">Acetobacter senegalensis</name>
    <dbReference type="NCBI Taxonomy" id="446692"/>
    <lineage>
        <taxon>Bacteria</taxon>
        <taxon>Pseudomonadati</taxon>
        <taxon>Pseudomonadota</taxon>
        <taxon>Alphaproteobacteria</taxon>
        <taxon>Acetobacterales</taxon>
        <taxon>Acetobacteraceae</taxon>
        <taxon>Acetobacter</taxon>
    </lineage>
</organism>
<dbReference type="PANTHER" id="PTHR42887:SF2">
    <property type="entry name" value="OS12G0638800 PROTEIN"/>
    <property type="match status" value="1"/>
</dbReference>
<dbReference type="InterPro" id="IPR057661">
    <property type="entry name" value="RsdA/BaiN/AoA(So)_Rossmann"/>
</dbReference>
<dbReference type="InterPro" id="IPR055178">
    <property type="entry name" value="RsdA/BaiN/AoA(So)-like_dom"/>
</dbReference>
<keyword evidence="7" id="KW-1185">Reference proteome</keyword>
<dbReference type="KEGG" id="asz:ASN_141"/>
<sequence>MWRASRRPTITPILISERLVTRPERREATWRTPDVVVIGAGAAGLMAAFTAARRGSRVVVLDHAPEPGRKILISGGGRCNFTNRDVKPECFLSQNRHFARSALSRYTPADFLALLATHKIPWHEKKLGQLFCDNSASDIVKMLLAECDAAGVRLLTDVRVADVSRAEAFRVRTSAGEFTSAALVVATGGLSIPKLGASGFGYDVARHFGLPVITPEPALVPLVFGAGTESWVKELAGVSLPVKASCGKVAFEEALLFTHRGLSGPALLQISSYWQAGQPVRLDLLPGQDSGRLLAEVKASKGKMRGPAVLSRWFPQRLAQELARQFAPDRPVVEWPDKTIRALAEHIHRLDMHPTGTEGFAKAEVTRGGVDTRALSSKTMEAQQVPGLYFIGEAVDVTGWLGGYNFQWAWASGHAAGEAVAANR</sequence>
<evidence type="ECO:0000313" key="7">
    <source>
        <dbReference type="Proteomes" id="UP000056109"/>
    </source>
</evidence>
<evidence type="ECO:0000256" key="2">
    <source>
        <dbReference type="ARBA" id="ARBA00022630"/>
    </source>
</evidence>
<evidence type="ECO:0000256" key="3">
    <source>
        <dbReference type="ARBA" id="ARBA00022827"/>
    </source>
</evidence>
<comment type="cofactor">
    <cofactor evidence="1">
        <name>FAD</name>
        <dbReference type="ChEBI" id="CHEBI:57692"/>
    </cofactor>
</comment>
<dbReference type="PANTHER" id="PTHR42887">
    <property type="entry name" value="OS12G0638800 PROTEIN"/>
    <property type="match status" value="1"/>
</dbReference>
<dbReference type="EMBL" id="LN606600">
    <property type="protein sequence ID" value="CEF39586.1"/>
    <property type="molecule type" value="Genomic_DNA"/>
</dbReference>
<dbReference type="AlphaFoldDB" id="A0A0U5B5F5"/>
<dbReference type="InterPro" id="IPR023166">
    <property type="entry name" value="BaiN-like_dom_sf"/>
</dbReference>
<evidence type="ECO:0000259" key="4">
    <source>
        <dbReference type="Pfam" id="PF03486"/>
    </source>
</evidence>
<name>A0A0U5B5F5_9PROT</name>
<reference evidence="7" key="1">
    <citation type="submission" date="2014-09" db="EMBL/GenBank/DDBJ databases">
        <authorList>
            <person name="Illeghems K.G."/>
        </authorList>
    </citation>
    <scope>NUCLEOTIDE SEQUENCE [LARGE SCALE GENOMIC DNA]</scope>
    <source>
        <strain evidence="7">108B</strain>
    </source>
</reference>
<dbReference type="Pfam" id="PF22780">
    <property type="entry name" value="HI0933_like_1st"/>
    <property type="match status" value="1"/>
</dbReference>
<feature type="domain" description="RsdA/BaiN/AoA(So)-like insert" evidence="5">
    <location>
        <begin position="216"/>
        <end position="365"/>
    </location>
</feature>
<dbReference type="Pfam" id="PF03486">
    <property type="entry name" value="HI0933_like"/>
    <property type="match status" value="1"/>
</dbReference>
<dbReference type="NCBIfam" id="TIGR00275">
    <property type="entry name" value="aminoacetone oxidase family FAD-binding enzyme"/>
    <property type="match status" value="1"/>
</dbReference>
<gene>
    <name evidence="6" type="primary">gor</name>
    <name evidence="6" type="ORF">ASN_141</name>
</gene>
<evidence type="ECO:0000313" key="6">
    <source>
        <dbReference type="EMBL" id="CEF39586.1"/>
    </source>
</evidence>
<dbReference type="PRINTS" id="PR00368">
    <property type="entry name" value="FADPNR"/>
</dbReference>
<dbReference type="Proteomes" id="UP000056109">
    <property type="component" value="Chromosome I"/>
</dbReference>
<dbReference type="PATRIC" id="fig|446692.3.peg.77"/>
<keyword evidence="2" id="KW-0285">Flavoprotein</keyword>
<dbReference type="SUPFAM" id="SSF160996">
    <property type="entry name" value="HI0933 insert domain-like"/>
    <property type="match status" value="1"/>
</dbReference>
<dbReference type="Gene3D" id="3.50.50.60">
    <property type="entry name" value="FAD/NAD(P)-binding domain"/>
    <property type="match status" value="1"/>
</dbReference>
<dbReference type="Gene3D" id="1.10.8.260">
    <property type="entry name" value="HI0933 insert domain-like"/>
    <property type="match status" value="1"/>
</dbReference>